<organism evidence="1 2">
    <name type="scientific">Psychrosphaera haliotis</name>
    <dbReference type="NCBI Taxonomy" id="555083"/>
    <lineage>
        <taxon>Bacteria</taxon>
        <taxon>Pseudomonadati</taxon>
        <taxon>Pseudomonadota</taxon>
        <taxon>Gammaproteobacteria</taxon>
        <taxon>Alteromonadales</taxon>
        <taxon>Pseudoalteromonadaceae</taxon>
        <taxon>Psychrosphaera</taxon>
    </lineage>
</organism>
<name>A0A6N8FF68_9GAMM</name>
<dbReference type="AlphaFoldDB" id="A0A6N8FF68"/>
<evidence type="ECO:0000313" key="1">
    <source>
        <dbReference type="EMBL" id="MUH73630.1"/>
    </source>
</evidence>
<dbReference type="Proteomes" id="UP000439994">
    <property type="component" value="Unassembled WGS sequence"/>
</dbReference>
<sequence length="300" mass="35083">MLNKEYYKLSELKKLGTLTDEDVHYFLERRELPLIFFRLDSLFILGKGDPFSFTGHCYAFYSGLVELDHTLDECFIENNFLEFGYCSLLELDRLDIVESECPTALVPPNMFFKNWESKFEIDINIDSYFAMENLTKTRIETDETLPKDEFVSGHECKNTKLHFSQTLYKYDLNDLIIYNKDLMRLGIIEKQKTSRPPSAASLNVRSKYTEKISLMTDNLDRVLARIITTKNNPSLEVIFRYLITDFEKEDREFDTENILTDVTNNELVYIKHNGEPKTIGKSTVGQHNSRIRKVLGLNKK</sequence>
<comment type="caution">
    <text evidence="1">The sequence shown here is derived from an EMBL/GenBank/DDBJ whole genome shotgun (WGS) entry which is preliminary data.</text>
</comment>
<keyword evidence="2" id="KW-1185">Reference proteome</keyword>
<dbReference type="EMBL" id="WOCD01000005">
    <property type="protein sequence ID" value="MUH73630.1"/>
    <property type="molecule type" value="Genomic_DNA"/>
</dbReference>
<protein>
    <submittedName>
        <fullName evidence="1">Uncharacterized protein</fullName>
    </submittedName>
</protein>
<proteinExistence type="predicted"/>
<dbReference type="RefSeq" id="WP_155697033.1">
    <property type="nucleotide sequence ID" value="NZ_WOCD01000005.1"/>
</dbReference>
<reference evidence="1 2" key="1">
    <citation type="submission" date="2019-11" db="EMBL/GenBank/DDBJ databases">
        <title>P. haliotis isolates from Z. marina roots.</title>
        <authorList>
            <person name="Cohen M."/>
            <person name="Jospin G."/>
            <person name="Eisen J.A."/>
            <person name="Coil D.A."/>
        </authorList>
    </citation>
    <scope>NUCLEOTIDE SEQUENCE [LARGE SCALE GENOMIC DNA]</scope>
    <source>
        <strain evidence="1 2">UCD-MCMsp1aY</strain>
    </source>
</reference>
<accession>A0A6N8FF68</accession>
<gene>
    <name evidence="1" type="ORF">GNP35_14730</name>
</gene>
<evidence type="ECO:0000313" key="2">
    <source>
        <dbReference type="Proteomes" id="UP000439994"/>
    </source>
</evidence>